<feature type="domain" description="DNA polymerase III delta N-terminal" evidence="9">
    <location>
        <begin position="20"/>
        <end position="136"/>
    </location>
</feature>
<dbReference type="Pfam" id="PF06144">
    <property type="entry name" value="DNA_pol3_delta"/>
    <property type="match status" value="1"/>
</dbReference>
<proteinExistence type="inferred from homology"/>
<dbReference type="SUPFAM" id="SSF48019">
    <property type="entry name" value="post-AAA+ oligomerization domain-like"/>
    <property type="match status" value="1"/>
</dbReference>
<organism evidence="11 12">
    <name type="scientific">Riemerella anatipestifer</name>
    <name type="common">Moraxella anatipestifer</name>
    <dbReference type="NCBI Taxonomy" id="34085"/>
    <lineage>
        <taxon>Bacteria</taxon>
        <taxon>Pseudomonadati</taxon>
        <taxon>Bacteroidota</taxon>
        <taxon>Flavobacteriia</taxon>
        <taxon>Flavobacteriales</taxon>
        <taxon>Weeksellaceae</taxon>
        <taxon>Riemerella</taxon>
    </lineage>
</organism>
<dbReference type="AlphaFoldDB" id="A0A1S7DVH1"/>
<dbReference type="Pfam" id="PF21694">
    <property type="entry name" value="DNA_pol3_delta_C"/>
    <property type="match status" value="1"/>
</dbReference>
<evidence type="ECO:0000256" key="2">
    <source>
        <dbReference type="ARBA" id="ARBA00017703"/>
    </source>
</evidence>
<evidence type="ECO:0000259" key="9">
    <source>
        <dbReference type="Pfam" id="PF06144"/>
    </source>
</evidence>
<protein>
    <recommendedName>
        <fullName evidence="2">DNA polymerase III subunit delta</fullName>
        <ecNumber evidence="1">2.7.7.7</ecNumber>
    </recommendedName>
</protein>
<dbReference type="InterPro" id="IPR027417">
    <property type="entry name" value="P-loop_NTPase"/>
</dbReference>
<dbReference type="InterPro" id="IPR048466">
    <property type="entry name" value="DNA_pol3_delta-like_C"/>
</dbReference>
<dbReference type="Gene3D" id="1.10.8.60">
    <property type="match status" value="1"/>
</dbReference>
<evidence type="ECO:0000313" key="12">
    <source>
        <dbReference type="Proteomes" id="UP000189883"/>
    </source>
</evidence>
<evidence type="ECO:0000313" key="11">
    <source>
        <dbReference type="EMBL" id="AQY23051.1"/>
    </source>
</evidence>
<evidence type="ECO:0000256" key="8">
    <source>
        <dbReference type="ARBA" id="ARBA00049244"/>
    </source>
</evidence>
<comment type="catalytic activity">
    <reaction evidence="8">
        <text>DNA(n) + a 2'-deoxyribonucleoside 5'-triphosphate = DNA(n+1) + diphosphate</text>
        <dbReference type="Rhea" id="RHEA:22508"/>
        <dbReference type="Rhea" id="RHEA-COMP:17339"/>
        <dbReference type="Rhea" id="RHEA-COMP:17340"/>
        <dbReference type="ChEBI" id="CHEBI:33019"/>
        <dbReference type="ChEBI" id="CHEBI:61560"/>
        <dbReference type="ChEBI" id="CHEBI:173112"/>
        <dbReference type="EC" id="2.7.7.7"/>
    </reaction>
</comment>
<accession>A0A1S7DVH1</accession>
<dbReference type="Gene3D" id="1.20.272.10">
    <property type="match status" value="1"/>
</dbReference>
<dbReference type="EMBL" id="CP011859">
    <property type="protein sequence ID" value="AQY23051.1"/>
    <property type="molecule type" value="Genomic_DNA"/>
</dbReference>
<evidence type="ECO:0000256" key="6">
    <source>
        <dbReference type="ARBA" id="ARBA00022932"/>
    </source>
</evidence>
<dbReference type="GO" id="GO:0003677">
    <property type="term" value="F:DNA binding"/>
    <property type="evidence" value="ECO:0007669"/>
    <property type="project" value="InterPro"/>
</dbReference>
<reference evidence="11 12" key="1">
    <citation type="submission" date="2015-06" db="EMBL/GenBank/DDBJ databases">
        <title>R. anatipestifer strain HXb2 is the most virulent strain so far, and the genome sequence would help us uncover the pathogenesis.</title>
        <authorList>
            <person name="Hu Q."/>
            <person name="Qi J."/>
            <person name="Bo H."/>
            <person name="Liu G."/>
            <person name="Tao M."/>
            <person name="Ding Y."/>
            <person name="Xue Y."/>
        </authorList>
    </citation>
    <scope>NUCLEOTIDE SEQUENCE [LARGE SCALE GENOMIC DNA]</scope>
    <source>
        <strain evidence="11 12">HXb2</strain>
    </source>
</reference>
<dbReference type="PANTHER" id="PTHR34388">
    <property type="entry name" value="DNA POLYMERASE III SUBUNIT DELTA"/>
    <property type="match status" value="1"/>
</dbReference>
<dbReference type="RefSeq" id="WP_014938790.1">
    <property type="nucleotide sequence ID" value="NZ_CP011859.1"/>
</dbReference>
<dbReference type="InterPro" id="IPR010372">
    <property type="entry name" value="DNA_pol3_delta_N"/>
</dbReference>
<gene>
    <name evidence="11" type="ORF">AB406_2112</name>
</gene>
<evidence type="ECO:0000256" key="3">
    <source>
        <dbReference type="ARBA" id="ARBA00022679"/>
    </source>
</evidence>
<evidence type="ECO:0000256" key="1">
    <source>
        <dbReference type="ARBA" id="ARBA00012417"/>
    </source>
</evidence>
<keyword evidence="4" id="KW-0548">Nucleotidyltransferase</keyword>
<keyword evidence="6" id="KW-0239">DNA-directed DNA polymerase</keyword>
<dbReference type="InterPro" id="IPR005790">
    <property type="entry name" value="DNA_polIII_delta"/>
</dbReference>
<evidence type="ECO:0000259" key="10">
    <source>
        <dbReference type="Pfam" id="PF21694"/>
    </source>
</evidence>
<evidence type="ECO:0000256" key="5">
    <source>
        <dbReference type="ARBA" id="ARBA00022705"/>
    </source>
</evidence>
<evidence type="ECO:0000256" key="4">
    <source>
        <dbReference type="ARBA" id="ARBA00022695"/>
    </source>
</evidence>
<dbReference type="PANTHER" id="PTHR34388:SF1">
    <property type="entry name" value="DNA POLYMERASE III SUBUNIT DELTA"/>
    <property type="match status" value="1"/>
</dbReference>
<dbReference type="SUPFAM" id="SSF52540">
    <property type="entry name" value="P-loop containing nucleoside triphosphate hydrolases"/>
    <property type="match status" value="1"/>
</dbReference>
<name>A0A1S7DVH1_RIEAN</name>
<dbReference type="GO" id="GO:0009360">
    <property type="term" value="C:DNA polymerase III complex"/>
    <property type="evidence" value="ECO:0007669"/>
    <property type="project" value="InterPro"/>
</dbReference>
<dbReference type="Proteomes" id="UP000189883">
    <property type="component" value="Chromosome"/>
</dbReference>
<dbReference type="NCBIfam" id="TIGR01128">
    <property type="entry name" value="holA"/>
    <property type="match status" value="1"/>
</dbReference>
<dbReference type="Gene3D" id="3.40.50.300">
    <property type="entry name" value="P-loop containing nucleotide triphosphate hydrolases"/>
    <property type="match status" value="1"/>
</dbReference>
<keyword evidence="3" id="KW-0808">Transferase</keyword>
<dbReference type="GO" id="GO:0006261">
    <property type="term" value="P:DNA-templated DNA replication"/>
    <property type="evidence" value="ECO:0007669"/>
    <property type="project" value="TreeGrafter"/>
</dbReference>
<sequence length="345" mass="39501">MKELEIILKNIKNKELLPIYFFHGEEPYYIDVAVKHFENEVLTEDEKAFNQTVVYGKDTTYSEVLALARQFPMMGDKQLIVLKEAQDIRLTEKETEALEAYVNNPVPSTILVIAHKHKKVDSRKKFAKTLAKNKMLFLSEPVKDWNLPQFIQDEISRAGLKAEPNIPTILAEYLGNDLSRIANEINKLKLILKEGEVLNSLLVEKHIGISKDYNVFELQKALGTKNEEQAMKIAYYIGKNPKSNPFVMMLGSLYNYFSNLIVFHSLKGMSPQSIAAEMGVNPYFIKDYETSARLYPLKHATRIISILREFDMKSKGLGAVNMTDAELLKEMVYKILNVDKTKVKV</sequence>
<keyword evidence="5" id="KW-0235">DNA replication</keyword>
<dbReference type="EC" id="2.7.7.7" evidence="1"/>
<feature type="domain" description="DNA polymerase III delta subunit-like C-terminal" evidence="10">
    <location>
        <begin position="214"/>
        <end position="315"/>
    </location>
</feature>
<dbReference type="GO" id="GO:0003887">
    <property type="term" value="F:DNA-directed DNA polymerase activity"/>
    <property type="evidence" value="ECO:0007669"/>
    <property type="project" value="UniProtKB-KW"/>
</dbReference>
<comment type="similarity">
    <text evidence="7">Belongs to the DNA polymerase HolA subunit family.</text>
</comment>
<dbReference type="InterPro" id="IPR008921">
    <property type="entry name" value="DNA_pol3_clamp-load_cplx_C"/>
</dbReference>
<evidence type="ECO:0000256" key="7">
    <source>
        <dbReference type="ARBA" id="ARBA00034754"/>
    </source>
</evidence>